<keyword evidence="8" id="KW-0378">Hydrolase</keyword>
<dbReference type="GO" id="GO:0009252">
    <property type="term" value="P:peptidoglycan biosynthetic process"/>
    <property type="evidence" value="ECO:0007669"/>
    <property type="project" value="UniProtKB-KW"/>
</dbReference>
<evidence type="ECO:0000256" key="7">
    <source>
        <dbReference type="ARBA" id="ARBA00022729"/>
    </source>
</evidence>
<feature type="active site" evidence="13">
    <location>
        <position position="121"/>
    </location>
</feature>
<accession>A0A926DPX4</accession>
<dbReference type="PRINTS" id="PR00725">
    <property type="entry name" value="DADACBPTASE1"/>
</dbReference>
<reference evidence="18" key="1">
    <citation type="submission" date="2020-08" db="EMBL/GenBank/DDBJ databases">
        <title>Genome public.</title>
        <authorList>
            <person name="Liu C."/>
            <person name="Sun Q."/>
        </authorList>
    </citation>
    <scope>NUCLEOTIDE SEQUENCE</scope>
    <source>
        <strain evidence="18">NSJ-32</strain>
    </source>
</reference>
<feature type="domain" description="Peptidase S11 D-Ala-D-Ala carboxypeptidase A C-terminal" evidence="17">
    <location>
        <begin position="281"/>
        <end position="374"/>
    </location>
</feature>
<evidence type="ECO:0000259" key="17">
    <source>
        <dbReference type="SMART" id="SM00936"/>
    </source>
</evidence>
<dbReference type="EMBL" id="JACRSQ010000006">
    <property type="protein sequence ID" value="MBC8543023.1"/>
    <property type="molecule type" value="Genomic_DNA"/>
</dbReference>
<dbReference type="PANTHER" id="PTHR21581:SF6">
    <property type="entry name" value="TRAFFICKING PROTEIN PARTICLE COMPLEX SUBUNIT 12"/>
    <property type="match status" value="1"/>
</dbReference>
<keyword evidence="19" id="KW-1185">Reference proteome</keyword>
<evidence type="ECO:0000256" key="16">
    <source>
        <dbReference type="SAM" id="SignalP"/>
    </source>
</evidence>
<evidence type="ECO:0000256" key="1">
    <source>
        <dbReference type="ARBA" id="ARBA00003217"/>
    </source>
</evidence>
<evidence type="ECO:0000313" key="18">
    <source>
        <dbReference type="EMBL" id="MBC8543023.1"/>
    </source>
</evidence>
<dbReference type="SUPFAM" id="SSF56601">
    <property type="entry name" value="beta-lactamase/transpeptidase-like"/>
    <property type="match status" value="1"/>
</dbReference>
<feature type="binding site" evidence="14">
    <location>
        <position position="231"/>
    </location>
    <ligand>
        <name>substrate</name>
    </ligand>
</feature>
<dbReference type="InterPro" id="IPR012338">
    <property type="entry name" value="Beta-lactam/transpept-like"/>
</dbReference>
<evidence type="ECO:0000256" key="14">
    <source>
        <dbReference type="PIRSR" id="PIRSR618044-2"/>
    </source>
</evidence>
<evidence type="ECO:0000256" key="10">
    <source>
        <dbReference type="ARBA" id="ARBA00022984"/>
    </source>
</evidence>
<comment type="caution">
    <text evidence="18">The sequence shown here is derived from an EMBL/GenBank/DDBJ whole genome shotgun (WGS) entry which is preliminary data.</text>
</comment>
<evidence type="ECO:0000256" key="6">
    <source>
        <dbReference type="ARBA" id="ARBA00022670"/>
    </source>
</evidence>
<evidence type="ECO:0000256" key="2">
    <source>
        <dbReference type="ARBA" id="ARBA00004752"/>
    </source>
</evidence>
<dbReference type="RefSeq" id="WP_177717640.1">
    <property type="nucleotide sequence ID" value="NZ_JACRSQ010000006.1"/>
</dbReference>
<dbReference type="GO" id="GO:0008360">
    <property type="term" value="P:regulation of cell shape"/>
    <property type="evidence" value="ECO:0007669"/>
    <property type="project" value="UniProtKB-KW"/>
</dbReference>
<dbReference type="GO" id="GO:0071555">
    <property type="term" value="P:cell wall organization"/>
    <property type="evidence" value="ECO:0007669"/>
    <property type="project" value="UniProtKB-KW"/>
</dbReference>
<evidence type="ECO:0000256" key="3">
    <source>
        <dbReference type="ARBA" id="ARBA00007164"/>
    </source>
</evidence>
<feature type="chain" id="PRO_5039212029" description="serine-type D-Ala-D-Ala carboxypeptidase" evidence="16">
    <location>
        <begin position="22"/>
        <end position="389"/>
    </location>
</feature>
<dbReference type="InterPro" id="IPR015956">
    <property type="entry name" value="Peniciliin-bd_prot_C_sf"/>
</dbReference>
<sequence length="389" mass="41845">MRKPIVLLLCTCMVLSLWTPARTVEAETSLNISAPSAVLMEPSTGQVLYESNSHEALRPASVTKVMTILLAYEAVRDGKASMEDMVTVSENAAGYGGSTILLEAGESIALSNLIKGMCVASGNDAAIATAEYIGGSQDGFVEMMNARAKELGMNDTHFVNPCGLDADGHVTSAYDIALMSRELINNFPEVFEYTTIWHEMMPHQWKKGAGETDMVNTNKLIQSYEGMNGLKTGFTRLAKYSISATAKRGDLQLIAVVMGAETKDQRSADVCTLLDYGFGGYGFFKVETDGNEAGTVPIRGGDADEVVALVQGNVQMLTEKSNPISAESLTKEVQLKDGIEAPVKAGDALGEIVYSLDGKEVARLPLVAAADVQKMDFTRILQKLLAKWM</sequence>
<dbReference type="GO" id="GO:0009002">
    <property type="term" value="F:serine-type D-Ala-D-Ala carboxypeptidase activity"/>
    <property type="evidence" value="ECO:0007669"/>
    <property type="project" value="UniProtKB-EC"/>
</dbReference>
<evidence type="ECO:0000256" key="12">
    <source>
        <dbReference type="ARBA" id="ARBA00034000"/>
    </source>
</evidence>
<evidence type="ECO:0000256" key="5">
    <source>
        <dbReference type="ARBA" id="ARBA00022645"/>
    </source>
</evidence>
<feature type="active site" description="Acyl-ester intermediate" evidence="13">
    <location>
        <position position="61"/>
    </location>
</feature>
<dbReference type="Proteomes" id="UP000657006">
    <property type="component" value="Unassembled WGS sequence"/>
</dbReference>
<name>A0A926DPX4_9FIRM</name>
<keyword evidence="9" id="KW-0133">Cell shape</keyword>
<gene>
    <name evidence="18" type="ORF">H8730_05645</name>
</gene>
<evidence type="ECO:0000256" key="9">
    <source>
        <dbReference type="ARBA" id="ARBA00022960"/>
    </source>
</evidence>
<dbReference type="InterPro" id="IPR001967">
    <property type="entry name" value="Peptidase_S11_N"/>
</dbReference>
<keyword evidence="7 16" id="KW-0732">Signal</keyword>
<dbReference type="Pfam" id="PF00768">
    <property type="entry name" value="Peptidase_S11"/>
    <property type="match status" value="1"/>
</dbReference>
<keyword evidence="11" id="KW-0961">Cell wall biogenesis/degradation</keyword>
<keyword evidence="10" id="KW-0573">Peptidoglycan synthesis</keyword>
<dbReference type="InterPro" id="IPR037167">
    <property type="entry name" value="Peptidase_S11_C_sf"/>
</dbReference>
<proteinExistence type="inferred from homology"/>
<feature type="active site" description="Acyl-ester intermediate" evidence="13">
    <location>
        <position position="64"/>
    </location>
</feature>
<organism evidence="18 19">
    <name type="scientific">Bianquea renquensis</name>
    <dbReference type="NCBI Taxonomy" id="2763661"/>
    <lineage>
        <taxon>Bacteria</taxon>
        <taxon>Bacillati</taxon>
        <taxon>Bacillota</taxon>
        <taxon>Clostridia</taxon>
        <taxon>Eubacteriales</taxon>
        <taxon>Bianqueaceae</taxon>
        <taxon>Bianquea</taxon>
    </lineage>
</organism>
<dbReference type="InterPro" id="IPR018044">
    <property type="entry name" value="Peptidase_S11"/>
</dbReference>
<keyword evidence="5 18" id="KW-0121">Carboxypeptidase</keyword>
<evidence type="ECO:0000256" key="15">
    <source>
        <dbReference type="RuleBase" id="RU004016"/>
    </source>
</evidence>
<dbReference type="Pfam" id="PF07943">
    <property type="entry name" value="PBP5_C"/>
    <property type="match status" value="1"/>
</dbReference>
<evidence type="ECO:0000256" key="13">
    <source>
        <dbReference type="PIRSR" id="PIRSR618044-1"/>
    </source>
</evidence>
<protein>
    <recommendedName>
        <fullName evidence="4">serine-type D-Ala-D-Ala carboxypeptidase</fullName>
        <ecNumber evidence="4">3.4.16.4</ecNumber>
    </recommendedName>
</protein>
<comment type="catalytic activity">
    <reaction evidence="12">
        <text>Preferential cleavage: (Ac)2-L-Lys-D-Ala-|-D-Ala. Also transpeptidation of peptidyl-alanyl moieties that are N-acyl substituents of D-alanine.</text>
        <dbReference type="EC" id="3.4.16.4"/>
    </reaction>
</comment>
<dbReference type="SUPFAM" id="SSF69189">
    <property type="entry name" value="Penicillin-binding protein associated domain"/>
    <property type="match status" value="1"/>
</dbReference>
<feature type="signal peptide" evidence="16">
    <location>
        <begin position="1"/>
        <end position="21"/>
    </location>
</feature>
<dbReference type="EC" id="3.4.16.4" evidence="4"/>
<comment type="similarity">
    <text evidence="3 15">Belongs to the peptidase S11 family.</text>
</comment>
<dbReference type="AlphaFoldDB" id="A0A926DPX4"/>
<dbReference type="Gene3D" id="2.60.410.10">
    <property type="entry name" value="D-Ala-D-Ala carboxypeptidase, C-terminal domain"/>
    <property type="match status" value="1"/>
</dbReference>
<evidence type="ECO:0000256" key="11">
    <source>
        <dbReference type="ARBA" id="ARBA00023316"/>
    </source>
</evidence>
<dbReference type="SMART" id="SM00936">
    <property type="entry name" value="PBP5_C"/>
    <property type="match status" value="1"/>
</dbReference>
<dbReference type="GO" id="GO:0006508">
    <property type="term" value="P:proteolysis"/>
    <property type="evidence" value="ECO:0007669"/>
    <property type="project" value="UniProtKB-KW"/>
</dbReference>
<comment type="pathway">
    <text evidence="2">Cell wall biogenesis; peptidoglycan biosynthesis.</text>
</comment>
<dbReference type="Gene3D" id="3.40.710.10">
    <property type="entry name" value="DD-peptidase/beta-lactamase superfamily"/>
    <property type="match status" value="1"/>
</dbReference>
<dbReference type="PANTHER" id="PTHR21581">
    <property type="entry name" value="D-ALANYL-D-ALANINE CARBOXYPEPTIDASE"/>
    <property type="match status" value="1"/>
</dbReference>
<comment type="function">
    <text evidence="1">Removes C-terminal D-alanyl residues from sugar-peptide cell wall precursors.</text>
</comment>
<keyword evidence="6" id="KW-0645">Protease</keyword>
<evidence type="ECO:0000313" key="19">
    <source>
        <dbReference type="Proteomes" id="UP000657006"/>
    </source>
</evidence>
<evidence type="ECO:0000256" key="4">
    <source>
        <dbReference type="ARBA" id="ARBA00012448"/>
    </source>
</evidence>
<dbReference type="InterPro" id="IPR012907">
    <property type="entry name" value="Peptidase_S11_C"/>
</dbReference>
<evidence type="ECO:0000256" key="8">
    <source>
        <dbReference type="ARBA" id="ARBA00022801"/>
    </source>
</evidence>